<organism evidence="2 3">
    <name type="scientific">Favolaschia claudopus</name>
    <dbReference type="NCBI Taxonomy" id="2862362"/>
    <lineage>
        <taxon>Eukaryota</taxon>
        <taxon>Fungi</taxon>
        <taxon>Dikarya</taxon>
        <taxon>Basidiomycota</taxon>
        <taxon>Agaricomycotina</taxon>
        <taxon>Agaricomycetes</taxon>
        <taxon>Agaricomycetidae</taxon>
        <taxon>Agaricales</taxon>
        <taxon>Marasmiineae</taxon>
        <taxon>Mycenaceae</taxon>
        <taxon>Favolaschia</taxon>
    </lineage>
</organism>
<dbReference type="Proteomes" id="UP001362999">
    <property type="component" value="Unassembled WGS sequence"/>
</dbReference>
<comment type="caution">
    <text evidence="2">The sequence shown here is derived from an EMBL/GenBank/DDBJ whole genome shotgun (WGS) entry which is preliminary data.</text>
</comment>
<protein>
    <recommendedName>
        <fullName evidence="4">F-box domain-containing protein</fullName>
    </recommendedName>
</protein>
<evidence type="ECO:0000313" key="3">
    <source>
        <dbReference type="Proteomes" id="UP001362999"/>
    </source>
</evidence>
<proteinExistence type="predicted"/>
<accession>A0AAV9ZAN7</accession>
<evidence type="ECO:0008006" key="4">
    <source>
        <dbReference type="Google" id="ProtNLM"/>
    </source>
</evidence>
<keyword evidence="1" id="KW-1133">Transmembrane helix</keyword>
<keyword evidence="1" id="KW-0472">Membrane</keyword>
<sequence length="460" mass="51824">MSSASLESVWRGLAPDRRLDIVQELVEYIHSCLLSYFAAVSPQFLHICVFLLPNIRRLLILLSVCCLLMSFTLGKSVVGGVVFYKRRVHLISRYKKLLPALRVPLEVWWMIFDWAVYQEHSASLPFWRMRARVMLVCASLRSYALSYKPFWTTLRVSPDSTRTSVKFFLDTVGERPLRVAVVDGGYSWPDERIRSAKLRQAFARCVLSARQWTSLFVLSPLPGTINHVFDTLAYRPLLQLEEFVLSDCLQISCVIPKGSIALNRLAILSVATSSHFFDFLQSAESLHELQLYHTGFRGPFLPSPTPKIALPSLRVFKVYFDHRIHKATECLYPLLARLHLSSLAVLSLQFGGDQDLFRYRANEVALSASVVHVVGALRDPELMEYLYSTFASCEHLDLSTLDGYASFQVLGRPGGDSPPSSIPLLPRPLDTPPSQIATGKRSMTVFFSGPAGVELCNNFV</sequence>
<name>A0AAV9ZAN7_9AGAR</name>
<keyword evidence="3" id="KW-1185">Reference proteome</keyword>
<dbReference type="AlphaFoldDB" id="A0AAV9ZAN7"/>
<dbReference type="EMBL" id="JAWWNJ010000173">
    <property type="protein sequence ID" value="KAK6977060.1"/>
    <property type="molecule type" value="Genomic_DNA"/>
</dbReference>
<keyword evidence="1" id="KW-0812">Transmembrane</keyword>
<evidence type="ECO:0000256" key="1">
    <source>
        <dbReference type="SAM" id="Phobius"/>
    </source>
</evidence>
<gene>
    <name evidence="2" type="ORF">R3P38DRAFT_3237834</name>
</gene>
<feature type="transmembrane region" description="Helical" evidence="1">
    <location>
        <begin position="28"/>
        <end position="52"/>
    </location>
</feature>
<evidence type="ECO:0000313" key="2">
    <source>
        <dbReference type="EMBL" id="KAK6977060.1"/>
    </source>
</evidence>
<feature type="transmembrane region" description="Helical" evidence="1">
    <location>
        <begin position="59"/>
        <end position="84"/>
    </location>
</feature>
<reference evidence="2 3" key="1">
    <citation type="journal article" date="2024" name="J Genomics">
        <title>Draft genome sequencing and assembly of Favolaschia claudopus CIRM-BRFM 2984 isolated from oak limbs.</title>
        <authorList>
            <person name="Navarro D."/>
            <person name="Drula E."/>
            <person name="Chaduli D."/>
            <person name="Cazenave R."/>
            <person name="Ahrendt S."/>
            <person name="Wang J."/>
            <person name="Lipzen A."/>
            <person name="Daum C."/>
            <person name="Barry K."/>
            <person name="Grigoriev I.V."/>
            <person name="Favel A."/>
            <person name="Rosso M.N."/>
            <person name="Martin F."/>
        </authorList>
    </citation>
    <scope>NUCLEOTIDE SEQUENCE [LARGE SCALE GENOMIC DNA]</scope>
    <source>
        <strain evidence="2 3">CIRM-BRFM 2984</strain>
    </source>
</reference>